<dbReference type="AlphaFoldDB" id="A0AAW0FQ06"/>
<proteinExistence type="predicted"/>
<protein>
    <submittedName>
        <fullName evidence="2">Uncharacterized protein</fullName>
    </submittedName>
</protein>
<evidence type="ECO:0000313" key="2">
    <source>
        <dbReference type="EMBL" id="KAK7683768.1"/>
    </source>
</evidence>
<gene>
    <name evidence="2" type="ORF">QCA50_013144</name>
</gene>
<comment type="caution">
    <text evidence="2">The sequence shown here is derived from an EMBL/GenBank/DDBJ whole genome shotgun (WGS) entry which is preliminary data.</text>
</comment>
<sequence>MKTQRCRKHGGLANGATPRLAVSHSQPPTRLNPRPALLSSSPNLIPYHNLPNIQPPFKPPQITMFGFTLKAGRKGASSSKKAGPIVFDIAPHHGDPTASSDILVKTARVRYQQRKACFVPFTARERDMILAQSKYNAFETYEKVGRRHGKIPLASLELAERFEMEESREHMRAALRDEIRN</sequence>
<keyword evidence="3" id="KW-1185">Reference proteome</keyword>
<reference evidence="2 3" key="1">
    <citation type="submission" date="2022-09" db="EMBL/GenBank/DDBJ databases">
        <authorList>
            <person name="Palmer J.M."/>
        </authorList>
    </citation>
    <scope>NUCLEOTIDE SEQUENCE [LARGE SCALE GENOMIC DNA]</scope>
    <source>
        <strain evidence="2 3">DSM 7382</strain>
    </source>
</reference>
<organism evidence="2 3">
    <name type="scientific">Cerrena zonata</name>
    <dbReference type="NCBI Taxonomy" id="2478898"/>
    <lineage>
        <taxon>Eukaryota</taxon>
        <taxon>Fungi</taxon>
        <taxon>Dikarya</taxon>
        <taxon>Basidiomycota</taxon>
        <taxon>Agaricomycotina</taxon>
        <taxon>Agaricomycetes</taxon>
        <taxon>Polyporales</taxon>
        <taxon>Cerrenaceae</taxon>
        <taxon>Cerrena</taxon>
    </lineage>
</organism>
<dbReference type="EMBL" id="JASBNA010000029">
    <property type="protein sequence ID" value="KAK7683768.1"/>
    <property type="molecule type" value="Genomic_DNA"/>
</dbReference>
<evidence type="ECO:0000256" key="1">
    <source>
        <dbReference type="SAM" id="MobiDB-lite"/>
    </source>
</evidence>
<accession>A0AAW0FQ06</accession>
<dbReference type="Proteomes" id="UP001385951">
    <property type="component" value="Unassembled WGS sequence"/>
</dbReference>
<evidence type="ECO:0000313" key="3">
    <source>
        <dbReference type="Proteomes" id="UP001385951"/>
    </source>
</evidence>
<feature type="compositionally biased region" description="Basic residues" evidence="1">
    <location>
        <begin position="1"/>
        <end position="10"/>
    </location>
</feature>
<name>A0AAW0FQ06_9APHY</name>
<feature type="region of interest" description="Disordered" evidence="1">
    <location>
        <begin position="1"/>
        <end position="38"/>
    </location>
</feature>